<evidence type="ECO:0000256" key="1">
    <source>
        <dbReference type="SAM" id="MobiDB-lite"/>
    </source>
</evidence>
<feature type="region of interest" description="Disordered" evidence="1">
    <location>
        <begin position="166"/>
        <end position="267"/>
    </location>
</feature>
<feature type="compositionally biased region" description="Low complexity" evidence="1">
    <location>
        <begin position="238"/>
        <end position="248"/>
    </location>
</feature>
<feature type="compositionally biased region" description="Basic residues" evidence="1">
    <location>
        <begin position="173"/>
        <end position="190"/>
    </location>
</feature>
<feature type="compositionally biased region" description="Acidic residues" evidence="1">
    <location>
        <begin position="198"/>
        <end position="229"/>
    </location>
</feature>
<dbReference type="AlphaFoldDB" id="A0A0N0XWK0"/>
<sequence>MSGTQLRDPVQEFAYFLVCLTQRLNPSAGWYGVFARRDPEGLRACLEGRDVPPWDVVESLLYDLSELPGEHAVTTASARARQLHAQAVAVHDARPGGRPALQERLQVMLREERRTAFRVRELEAALAVAGPREADRQAEDLAWARDDHLRAGARVGELRARLEALGRNEGRRQGKMRSRRRAKPPARPRGARFAGLEVPEEVPEEETEEETEGDTEAEWQVEPAAEEYESAPAPAPAAPRGARFAGAYGQDPMGDVEPADGRAHPAPAPAVAEARRAAATAVARLAHLRATTDGGLVYAELCAAASRPAQELPFLIEELERAGLASDVPTLLWEAACLPPAGLAAAADALAAAGRTEDGIQLLRQCVSRPVGEVAQAALALLERDRTAQALELLAALVRSRTPDEAAAAEAVAPDTLGPLLLAAAERVSPHRHSDIAHALRVAHR</sequence>
<reference evidence="3" key="1">
    <citation type="submission" date="2015-07" db="EMBL/GenBank/DDBJ databases">
        <authorList>
            <person name="Ju K.-S."/>
            <person name="Doroghazi J.R."/>
            <person name="Metcalf W.W."/>
        </authorList>
    </citation>
    <scope>NUCLEOTIDE SEQUENCE [LARGE SCALE GENOMIC DNA]</scope>
    <source>
        <strain evidence="3">NRRL ISP-5002</strain>
    </source>
</reference>
<protein>
    <recommendedName>
        <fullName evidence="4">UL36 very large tegument protein</fullName>
    </recommendedName>
</protein>
<comment type="caution">
    <text evidence="2">The sequence shown here is derived from an EMBL/GenBank/DDBJ whole genome shotgun (WGS) entry which is preliminary data.</text>
</comment>
<evidence type="ECO:0000313" key="3">
    <source>
        <dbReference type="Proteomes" id="UP000037982"/>
    </source>
</evidence>
<gene>
    <name evidence="2" type="ORF">ADL29_14570</name>
</gene>
<dbReference type="PATRIC" id="fig|66876.3.peg.3211"/>
<accession>A0A0N0XWK0</accession>
<dbReference type="EMBL" id="LGKG01000113">
    <property type="protein sequence ID" value="KPC63895.1"/>
    <property type="molecule type" value="Genomic_DNA"/>
</dbReference>
<dbReference type="Proteomes" id="UP000037982">
    <property type="component" value="Unassembled WGS sequence"/>
</dbReference>
<evidence type="ECO:0008006" key="4">
    <source>
        <dbReference type="Google" id="ProtNLM"/>
    </source>
</evidence>
<dbReference type="RefSeq" id="WP_053924078.1">
    <property type="nucleotide sequence ID" value="NZ_LGKG01000113.1"/>
</dbReference>
<name>A0A0N0XWK0_9ACTN</name>
<proteinExistence type="predicted"/>
<evidence type="ECO:0000313" key="2">
    <source>
        <dbReference type="EMBL" id="KPC63895.1"/>
    </source>
</evidence>
<keyword evidence="3" id="KW-1185">Reference proteome</keyword>
<organism evidence="2 3">
    <name type="scientific">Streptomyces chattanoogensis</name>
    <dbReference type="NCBI Taxonomy" id="66876"/>
    <lineage>
        <taxon>Bacteria</taxon>
        <taxon>Bacillati</taxon>
        <taxon>Actinomycetota</taxon>
        <taxon>Actinomycetes</taxon>
        <taxon>Kitasatosporales</taxon>
        <taxon>Streptomycetaceae</taxon>
        <taxon>Streptomyces</taxon>
    </lineage>
</organism>